<proteinExistence type="predicted"/>
<feature type="coiled-coil region" evidence="1">
    <location>
        <begin position="242"/>
        <end position="269"/>
    </location>
</feature>
<gene>
    <name evidence="3" type="ORF">BGAL_0151g00280</name>
</gene>
<comment type="caution">
    <text evidence="3">The sequence shown here is derived from an EMBL/GenBank/DDBJ whole genome shotgun (WGS) entry which is preliminary data.</text>
</comment>
<sequence>MSKMNFLYDEDTSHEGPPSKRQKIAGTKSDDFENKLTLPIAVELGEESRDLELKLLTECLTSSKCDIAQPAKCQCRCCFYSKYGHVVFVPHDSHRDGEEGPGDKCADCVSVERTVRGQYAIEISDHLPLSPEVRHDLACHFRVIREILSKMFSTKIAEMRKKMTRVKIESMPVLQEETSMLQKEIKSIRGQMGDLEREIESTFTTVMRTGENISGAVDDPSTLPKENMPILVHLPKEDASRAGLLEEEINRLKTENERLETKLQQLEGEKGVRSFGTQSAPIKFFTSKRKLDSQSTG</sequence>
<organism evidence="3 4">
    <name type="scientific">Botrytis galanthina</name>
    <dbReference type="NCBI Taxonomy" id="278940"/>
    <lineage>
        <taxon>Eukaryota</taxon>
        <taxon>Fungi</taxon>
        <taxon>Dikarya</taxon>
        <taxon>Ascomycota</taxon>
        <taxon>Pezizomycotina</taxon>
        <taxon>Leotiomycetes</taxon>
        <taxon>Helotiales</taxon>
        <taxon>Sclerotiniaceae</taxon>
        <taxon>Botrytis</taxon>
    </lineage>
</organism>
<keyword evidence="1" id="KW-0175">Coiled coil</keyword>
<feature type="region of interest" description="Disordered" evidence="2">
    <location>
        <begin position="1"/>
        <end position="28"/>
    </location>
</feature>
<keyword evidence="4" id="KW-1185">Reference proteome</keyword>
<evidence type="ECO:0000313" key="4">
    <source>
        <dbReference type="Proteomes" id="UP000308671"/>
    </source>
</evidence>
<evidence type="ECO:0000313" key="3">
    <source>
        <dbReference type="EMBL" id="THV50432.1"/>
    </source>
</evidence>
<dbReference type="Proteomes" id="UP000308671">
    <property type="component" value="Unassembled WGS sequence"/>
</dbReference>
<dbReference type="AlphaFoldDB" id="A0A4S8R1L4"/>
<protein>
    <submittedName>
        <fullName evidence="3">Uncharacterized protein</fullName>
    </submittedName>
</protein>
<evidence type="ECO:0000256" key="1">
    <source>
        <dbReference type="SAM" id="Coils"/>
    </source>
</evidence>
<dbReference type="EMBL" id="PQXL01000151">
    <property type="protein sequence ID" value="THV50432.1"/>
    <property type="molecule type" value="Genomic_DNA"/>
</dbReference>
<accession>A0A4S8R1L4</accession>
<reference evidence="3 4" key="1">
    <citation type="submission" date="2017-12" db="EMBL/GenBank/DDBJ databases">
        <title>Comparative genomics of Botrytis spp.</title>
        <authorList>
            <person name="Valero-Jimenez C.A."/>
            <person name="Tapia P."/>
            <person name="Veloso J."/>
            <person name="Silva-Moreno E."/>
            <person name="Staats M."/>
            <person name="Valdes J.H."/>
            <person name="Van Kan J.A.L."/>
        </authorList>
    </citation>
    <scope>NUCLEOTIDE SEQUENCE [LARGE SCALE GENOMIC DNA]</scope>
    <source>
        <strain evidence="3 4">MUCL435</strain>
    </source>
</reference>
<name>A0A4S8R1L4_9HELO</name>
<evidence type="ECO:0000256" key="2">
    <source>
        <dbReference type="SAM" id="MobiDB-lite"/>
    </source>
</evidence>
<dbReference type="OrthoDB" id="3522249at2759"/>